<dbReference type="InterPro" id="IPR051687">
    <property type="entry name" value="Peroxisomal_Beta-Oxidation"/>
</dbReference>
<gene>
    <name evidence="3" type="ORF">CVT23_05725</name>
</gene>
<dbReference type="InterPro" id="IPR002347">
    <property type="entry name" value="SDR_fam"/>
</dbReference>
<evidence type="ECO:0000313" key="3">
    <source>
        <dbReference type="EMBL" id="PJK30650.1"/>
    </source>
</evidence>
<comment type="caution">
    <text evidence="3">The sequence shown here is derived from an EMBL/GenBank/DDBJ whole genome shotgun (WGS) entry which is preliminary data.</text>
</comment>
<dbReference type="InterPro" id="IPR057326">
    <property type="entry name" value="KR_dom"/>
</dbReference>
<dbReference type="Pfam" id="PF00106">
    <property type="entry name" value="adh_short"/>
    <property type="match status" value="1"/>
</dbReference>
<dbReference type="OrthoDB" id="9804774at2"/>
<dbReference type="PANTHER" id="PTHR45024:SF3">
    <property type="entry name" value="BLL2957 PROTEIN"/>
    <property type="match status" value="1"/>
</dbReference>
<organism evidence="3 4">
    <name type="scientific">Minwuia thermotolerans</name>
    <dbReference type="NCBI Taxonomy" id="2056226"/>
    <lineage>
        <taxon>Bacteria</taxon>
        <taxon>Pseudomonadati</taxon>
        <taxon>Pseudomonadota</taxon>
        <taxon>Alphaproteobacteria</taxon>
        <taxon>Minwuiales</taxon>
        <taxon>Minwuiaceae</taxon>
        <taxon>Minwuia</taxon>
    </lineage>
</organism>
<dbReference type="AlphaFoldDB" id="A0A2M9G4M2"/>
<proteinExistence type="inferred from homology"/>
<accession>A0A2M9G4M2</accession>
<dbReference type="PRINTS" id="PR00081">
    <property type="entry name" value="GDHRDH"/>
</dbReference>
<sequence>MGILDGKVALVTGAGRGIGREVALDMAKGGAKVVVNDLGGGVEGEQTGESPAEQVVAEIKAAGGEAVANGDSVSDAKGAKAMVDCAVDSFGRIDAVVNVAGILRDRMFHKMSEDDWRAVIEVHLNGCYLVSRAAVDHMKPQGSGAFVHFTSTSGLHGSVGQVNYGAAKMGIAGMSKIIAMEGQRYGVRSNCIAPFAWTRMIESIPITSEEMAESFRKFKQNATAAHIAPVVSYLCSDAAKDVTANIFGVRGNEIYLFSQPRPIKTIHKSDGWSHDALASQFYPSLKKELYDLDGTAEYFDWDPI</sequence>
<dbReference type="PANTHER" id="PTHR45024">
    <property type="entry name" value="DEHYDROGENASES, SHORT CHAIN"/>
    <property type="match status" value="1"/>
</dbReference>
<dbReference type="Proteomes" id="UP000229498">
    <property type="component" value="Unassembled WGS sequence"/>
</dbReference>
<dbReference type="InterPro" id="IPR020904">
    <property type="entry name" value="Sc_DH/Rdtase_CS"/>
</dbReference>
<dbReference type="PRINTS" id="PR00080">
    <property type="entry name" value="SDRFAMILY"/>
</dbReference>
<dbReference type="EMBL" id="PHIG01000024">
    <property type="protein sequence ID" value="PJK30650.1"/>
    <property type="molecule type" value="Genomic_DNA"/>
</dbReference>
<name>A0A2M9G4M2_9PROT</name>
<reference evidence="3 4" key="1">
    <citation type="submission" date="2017-11" db="EMBL/GenBank/DDBJ databases">
        <title>Draft genome sequence of Rhizobiales bacterium SY3-13.</title>
        <authorList>
            <person name="Sun C."/>
        </authorList>
    </citation>
    <scope>NUCLEOTIDE SEQUENCE [LARGE SCALE GENOMIC DNA]</scope>
    <source>
        <strain evidence="3 4">SY3-13</strain>
    </source>
</reference>
<evidence type="ECO:0000259" key="2">
    <source>
        <dbReference type="SMART" id="SM00822"/>
    </source>
</evidence>
<keyword evidence="4" id="KW-1185">Reference proteome</keyword>
<feature type="domain" description="Ketoreductase" evidence="2">
    <location>
        <begin position="7"/>
        <end position="203"/>
    </location>
</feature>
<evidence type="ECO:0000256" key="1">
    <source>
        <dbReference type="RuleBase" id="RU000363"/>
    </source>
</evidence>
<dbReference type="RefSeq" id="WP_109794910.1">
    <property type="nucleotide sequence ID" value="NZ_PHIG01000024.1"/>
</dbReference>
<dbReference type="PROSITE" id="PS00061">
    <property type="entry name" value="ADH_SHORT"/>
    <property type="match status" value="1"/>
</dbReference>
<dbReference type="SMART" id="SM00822">
    <property type="entry name" value="PKS_KR"/>
    <property type="match status" value="1"/>
</dbReference>
<dbReference type="SUPFAM" id="SSF51735">
    <property type="entry name" value="NAD(P)-binding Rossmann-fold domains"/>
    <property type="match status" value="1"/>
</dbReference>
<dbReference type="InterPro" id="IPR036291">
    <property type="entry name" value="NAD(P)-bd_dom_sf"/>
</dbReference>
<evidence type="ECO:0000313" key="4">
    <source>
        <dbReference type="Proteomes" id="UP000229498"/>
    </source>
</evidence>
<dbReference type="Gene3D" id="3.40.50.720">
    <property type="entry name" value="NAD(P)-binding Rossmann-like Domain"/>
    <property type="match status" value="1"/>
</dbReference>
<comment type="similarity">
    <text evidence="1">Belongs to the short-chain dehydrogenases/reductases (SDR) family.</text>
</comment>
<protein>
    <submittedName>
        <fullName evidence="3">3-hydroxyacyl-CoA dehydrogenase</fullName>
    </submittedName>
</protein>